<dbReference type="SMART" id="SM00906">
    <property type="entry name" value="Fungal_trans"/>
    <property type="match status" value="1"/>
</dbReference>
<feature type="compositionally biased region" description="Low complexity" evidence="6">
    <location>
        <begin position="25"/>
        <end position="40"/>
    </location>
</feature>
<dbReference type="GO" id="GO:0005634">
    <property type="term" value="C:nucleus"/>
    <property type="evidence" value="ECO:0007669"/>
    <property type="project" value="UniProtKB-SubCell"/>
</dbReference>
<keyword evidence="5" id="KW-0539">Nucleus</keyword>
<accession>A0A7D8ZCN2</accession>
<dbReference type="InterPro" id="IPR007219">
    <property type="entry name" value="XnlR_reg_dom"/>
</dbReference>
<evidence type="ECO:0000259" key="7">
    <source>
        <dbReference type="SMART" id="SM00906"/>
    </source>
</evidence>
<dbReference type="Pfam" id="PF04082">
    <property type="entry name" value="Fungal_trans"/>
    <property type="match status" value="1"/>
</dbReference>
<evidence type="ECO:0000313" key="9">
    <source>
        <dbReference type="Proteomes" id="UP000481288"/>
    </source>
</evidence>
<comment type="subcellular location">
    <subcellularLocation>
        <location evidence="1">Nucleus</location>
    </subcellularLocation>
</comment>
<gene>
    <name evidence="8" type="primary">fsdR_1</name>
    <name evidence="8" type="ORF">LCER1_G001474</name>
</gene>
<feature type="domain" description="Xylanolytic transcriptional activator regulatory" evidence="7">
    <location>
        <begin position="267"/>
        <end position="339"/>
    </location>
</feature>
<evidence type="ECO:0000256" key="3">
    <source>
        <dbReference type="ARBA" id="ARBA00023125"/>
    </source>
</evidence>
<dbReference type="GO" id="GO:0008270">
    <property type="term" value="F:zinc ion binding"/>
    <property type="evidence" value="ECO:0007669"/>
    <property type="project" value="InterPro"/>
</dbReference>
<dbReference type="PANTHER" id="PTHR46910:SF37">
    <property type="entry name" value="ZN(II)2CYS6 TRANSCRIPTION FACTOR (EUROFUNG)"/>
    <property type="match status" value="1"/>
</dbReference>
<evidence type="ECO:0000256" key="5">
    <source>
        <dbReference type="ARBA" id="ARBA00023242"/>
    </source>
</evidence>
<dbReference type="GO" id="GO:0006351">
    <property type="term" value="P:DNA-templated transcription"/>
    <property type="evidence" value="ECO:0007669"/>
    <property type="project" value="InterPro"/>
</dbReference>
<dbReference type="AlphaFoldDB" id="A0A7D8ZCN2"/>
<dbReference type="GO" id="GO:0003700">
    <property type="term" value="F:DNA-binding transcription factor activity"/>
    <property type="evidence" value="ECO:0007669"/>
    <property type="project" value="InterPro"/>
</dbReference>
<sequence length="669" mass="75202">MAQRLEKMERLISDFALEPKSLTDSASPRSVSEGSPSGGSPKDKPVKRSPSDILDSIERPECAWSGTDVETEPQEEGTPRDPYRGDRFIPHLVDGEEDRGYNGISIFSPAGVQHVNHLVGDQSFSQMLSTWKPMKKLRQADFDTSVRHPLPPQEILIICLKDFLGTLNTDVIVFQDDTIMNGVQAYSNGTNHPGTPHYAAINIILAHTSRANPQIATLLGAGSSDKYLYNAMSVMPSLLLQQPNELSIGALLSMVMYFMFYFENEIAVSILGSVMQQMLLCGYQYGRRLPSVSEPLRLHRRRLFWHAFCFDNDLALRLGKPPIINDSQIVDLPDEVSIDGRDMKIFNGQPFNFLRASVSMAKIQNKTFHLIYSDKRASQPAEELHAIIDELDEGLQRWKENIPEIYKPQTPLNRYDYGPLICITVLYYGYFQLTIAIHAVVFGGIGANHCIGEEPAERIMSSVALCVGAARASISLLNFHDNTHPFTVFLINHVSWSVDILFMNILHNKESPRVYDDLELLEMILRFYEKYDANRANTMSYQVTRALYHIASRAVRIAQGRAQVTADQITLPPSTGFQNVAATSLSKPQPSHPMSVPAPIQGQIPLPTTVDSMSWPNNNGVENMTFLDREWMMPMGFQPEYWQDPWANVFQDPDMSDLSLQSGEIQQGL</sequence>
<protein>
    <submittedName>
        <fullName evidence="8">Fusaridione A cluster transcription factor fsdR</fullName>
    </submittedName>
</protein>
<evidence type="ECO:0000256" key="2">
    <source>
        <dbReference type="ARBA" id="ARBA00023015"/>
    </source>
</evidence>
<keyword evidence="4" id="KW-0804">Transcription</keyword>
<dbReference type="InterPro" id="IPR050987">
    <property type="entry name" value="AtrR-like"/>
</dbReference>
<dbReference type="GO" id="GO:0003677">
    <property type="term" value="F:DNA binding"/>
    <property type="evidence" value="ECO:0007669"/>
    <property type="project" value="UniProtKB-KW"/>
</dbReference>
<proteinExistence type="predicted"/>
<dbReference type="EMBL" id="QGMG01000027">
    <property type="protein sequence ID" value="TVY58753.1"/>
    <property type="molecule type" value="Genomic_DNA"/>
</dbReference>
<evidence type="ECO:0000256" key="4">
    <source>
        <dbReference type="ARBA" id="ARBA00023163"/>
    </source>
</evidence>
<dbReference type="OrthoDB" id="4116913at2759"/>
<dbReference type="PANTHER" id="PTHR46910">
    <property type="entry name" value="TRANSCRIPTION FACTOR PDR1"/>
    <property type="match status" value="1"/>
</dbReference>
<keyword evidence="3" id="KW-0238">DNA-binding</keyword>
<evidence type="ECO:0000256" key="1">
    <source>
        <dbReference type="ARBA" id="ARBA00004123"/>
    </source>
</evidence>
<evidence type="ECO:0000313" key="8">
    <source>
        <dbReference type="EMBL" id="TVY58753.1"/>
    </source>
</evidence>
<keyword evidence="9" id="KW-1185">Reference proteome</keyword>
<feature type="region of interest" description="Disordered" evidence="6">
    <location>
        <begin position="15"/>
        <end position="86"/>
    </location>
</feature>
<reference evidence="8 9" key="1">
    <citation type="submission" date="2018-05" db="EMBL/GenBank/DDBJ databases">
        <title>Whole genome sequencing for identification of molecular markers to develop diagnostic detection tools for the regulated plant pathogen Lachnellula willkommii.</title>
        <authorList>
            <person name="Giroux E."/>
            <person name="Bilodeau G."/>
        </authorList>
    </citation>
    <scope>NUCLEOTIDE SEQUENCE [LARGE SCALE GENOMIC DNA]</scope>
    <source>
        <strain evidence="8 9">CBS 625.97</strain>
    </source>
</reference>
<dbReference type="Proteomes" id="UP000481288">
    <property type="component" value="Unassembled WGS sequence"/>
</dbReference>
<comment type="caution">
    <text evidence="8">The sequence shown here is derived from an EMBL/GenBank/DDBJ whole genome shotgun (WGS) entry which is preliminary data.</text>
</comment>
<evidence type="ECO:0000256" key="6">
    <source>
        <dbReference type="SAM" id="MobiDB-lite"/>
    </source>
</evidence>
<keyword evidence="2" id="KW-0805">Transcription regulation</keyword>
<dbReference type="CDD" id="cd12148">
    <property type="entry name" value="fungal_TF_MHR"/>
    <property type="match status" value="1"/>
</dbReference>
<organism evidence="8 9">
    <name type="scientific">Lachnellula cervina</name>
    <dbReference type="NCBI Taxonomy" id="1316786"/>
    <lineage>
        <taxon>Eukaryota</taxon>
        <taxon>Fungi</taxon>
        <taxon>Dikarya</taxon>
        <taxon>Ascomycota</taxon>
        <taxon>Pezizomycotina</taxon>
        <taxon>Leotiomycetes</taxon>
        <taxon>Helotiales</taxon>
        <taxon>Lachnaceae</taxon>
        <taxon>Lachnellula</taxon>
    </lineage>
</organism>
<name>A0A7D8ZCN2_9HELO</name>
<feature type="compositionally biased region" description="Basic and acidic residues" evidence="6">
    <location>
        <begin position="77"/>
        <end position="86"/>
    </location>
</feature>
<feature type="compositionally biased region" description="Basic and acidic residues" evidence="6">
    <location>
        <begin position="41"/>
        <end position="61"/>
    </location>
</feature>